<feature type="domain" description="Helicase C-terminal" evidence="15">
    <location>
        <begin position="416"/>
        <end position="571"/>
    </location>
</feature>
<dbReference type="SUPFAM" id="SSF81767">
    <property type="entry name" value="Pre-protein crosslinking domain of SecA"/>
    <property type="match status" value="1"/>
</dbReference>
<dbReference type="GO" id="GO:0005886">
    <property type="term" value="C:plasma membrane"/>
    <property type="evidence" value="ECO:0007669"/>
    <property type="project" value="UniProtKB-SubCell"/>
</dbReference>
<dbReference type="GO" id="GO:0017038">
    <property type="term" value="P:protein import"/>
    <property type="evidence" value="ECO:0007669"/>
    <property type="project" value="InterPro"/>
</dbReference>
<evidence type="ECO:0000256" key="4">
    <source>
        <dbReference type="ARBA" id="ARBA00022475"/>
    </source>
</evidence>
<dbReference type="Proteomes" id="UP000284731">
    <property type="component" value="Unassembled WGS sequence"/>
</dbReference>
<dbReference type="Gene3D" id="3.90.1440.10">
    <property type="entry name" value="SecA, preprotein cross-linking domain"/>
    <property type="match status" value="1"/>
</dbReference>
<evidence type="ECO:0000256" key="6">
    <source>
        <dbReference type="ARBA" id="ARBA00022741"/>
    </source>
</evidence>
<feature type="domain" description="Helicase ATP-binding" evidence="14">
    <location>
        <begin position="86"/>
        <end position="283"/>
    </location>
</feature>
<feature type="binding site" evidence="12">
    <location>
        <position position="84"/>
    </location>
    <ligand>
        <name>ATP</name>
        <dbReference type="ChEBI" id="CHEBI:30616"/>
    </ligand>
</feature>
<comment type="subcellular location">
    <subcellularLocation>
        <location evidence="12">Cell membrane</location>
        <topology evidence="12">Peripheral membrane protein</topology>
        <orientation evidence="12">Cytoplasmic side</orientation>
    </subcellularLocation>
    <subcellularLocation>
        <location evidence="12">Cytoplasm</location>
    </subcellularLocation>
    <subcellularLocation>
        <location evidence="1">Membrane</location>
        <topology evidence="1">Peripheral membrane protein</topology>
    </subcellularLocation>
    <text evidence="12">Distribution is 50-50.</text>
</comment>
<dbReference type="PROSITE" id="PS01312">
    <property type="entry name" value="SECA"/>
    <property type="match status" value="1"/>
</dbReference>
<dbReference type="GO" id="GO:0008564">
    <property type="term" value="F:protein-exporting ATPase activity"/>
    <property type="evidence" value="ECO:0007669"/>
    <property type="project" value="UniProtKB-EC"/>
</dbReference>
<evidence type="ECO:0000256" key="9">
    <source>
        <dbReference type="ARBA" id="ARBA00022967"/>
    </source>
</evidence>
<dbReference type="EC" id="7.4.2.8" evidence="12"/>
<evidence type="ECO:0000256" key="11">
    <source>
        <dbReference type="ARBA" id="ARBA00023136"/>
    </source>
</evidence>
<dbReference type="HAMAP" id="MF_01382">
    <property type="entry name" value="SecA"/>
    <property type="match status" value="1"/>
</dbReference>
<dbReference type="PANTHER" id="PTHR30612:SF0">
    <property type="entry name" value="CHLOROPLAST PROTEIN-TRANSPORTING ATPASE"/>
    <property type="match status" value="1"/>
</dbReference>
<dbReference type="InterPro" id="IPR011130">
    <property type="entry name" value="SecA_preprotein_X-link_dom"/>
</dbReference>
<evidence type="ECO:0000256" key="8">
    <source>
        <dbReference type="ARBA" id="ARBA00022927"/>
    </source>
</evidence>
<dbReference type="RefSeq" id="WP_118765070.1">
    <property type="nucleotide sequence ID" value="NZ_CABJCF010000003.1"/>
</dbReference>
<comment type="similarity">
    <text evidence="2 12 13">Belongs to the SecA family.</text>
</comment>
<dbReference type="CDD" id="cd18803">
    <property type="entry name" value="SF2_C_secA"/>
    <property type="match status" value="1"/>
</dbReference>
<evidence type="ECO:0000256" key="3">
    <source>
        <dbReference type="ARBA" id="ARBA00022448"/>
    </source>
</evidence>
<dbReference type="PROSITE" id="PS51196">
    <property type="entry name" value="SECA_MOTOR_DEAD"/>
    <property type="match status" value="1"/>
</dbReference>
<dbReference type="SMART" id="SM00958">
    <property type="entry name" value="SecA_PP_bind"/>
    <property type="match status" value="1"/>
</dbReference>
<dbReference type="GO" id="GO:0005829">
    <property type="term" value="C:cytosol"/>
    <property type="evidence" value="ECO:0007669"/>
    <property type="project" value="TreeGrafter"/>
</dbReference>
<dbReference type="SMART" id="SM00957">
    <property type="entry name" value="SecA_DEAD"/>
    <property type="match status" value="1"/>
</dbReference>
<keyword evidence="8 12" id="KW-0653">Protein transport</keyword>
<dbReference type="Pfam" id="PF07517">
    <property type="entry name" value="SecA_DEAD"/>
    <property type="match status" value="1"/>
</dbReference>
<dbReference type="AlphaFoldDB" id="A0A412PCX1"/>
<evidence type="ECO:0000256" key="2">
    <source>
        <dbReference type="ARBA" id="ARBA00007650"/>
    </source>
</evidence>
<dbReference type="InterPro" id="IPR014018">
    <property type="entry name" value="SecA_motor_DEAD"/>
</dbReference>
<evidence type="ECO:0000256" key="7">
    <source>
        <dbReference type="ARBA" id="ARBA00022840"/>
    </source>
</evidence>
<dbReference type="InterPro" id="IPR000185">
    <property type="entry name" value="SecA"/>
</dbReference>
<evidence type="ECO:0000259" key="15">
    <source>
        <dbReference type="PROSITE" id="PS51194"/>
    </source>
</evidence>
<evidence type="ECO:0000256" key="1">
    <source>
        <dbReference type="ARBA" id="ARBA00004170"/>
    </source>
</evidence>
<accession>A0A412PCX1</accession>
<comment type="catalytic activity">
    <reaction evidence="12">
        <text>ATP + H2O + cellular proteinSide 1 = ADP + phosphate + cellular proteinSide 2.</text>
        <dbReference type="EC" id="7.4.2.8"/>
    </reaction>
</comment>
<protein>
    <recommendedName>
        <fullName evidence="12 13">Protein translocase subunit SecA</fullName>
        <ecNumber evidence="12">7.4.2.8</ecNumber>
    </recommendedName>
</protein>
<dbReference type="GO" id="GO:0006605">
    <property type="term" value="P:protein targeting"/>
    <property type="evidence" value="ECO:0007669"/>
    <property type="project" value="UniProtKB-UniRule"/>
</dbReference>
<comment type="function">
    <text evidence="12">Part of the Sec protein translocase complex. Interacts with the SecYEG preprotein conducting channel. Has a central role in coupling the hydrolysis of ATP to the transfer of proteins into and across the cell membrane, serving as an ATP-driven molecular motor driving the stepwise translocation of polypeptide chains across the membrane.</text>
</comment>
<dbReference type="PROSITE" id="PS51194">
    <property type="entry name" value="HELICASE_CTER"/>
    <property type="match status" value="1"/>
</dbReference>
<feature type="binding site" evidence="12">
    <location>
        <position position="491"/>
    </location>
    <ligand>
        <name>ATP</name>
        <dbReference type="ChEBI" id="CHEBI:30616"/>
    </ligand>
</feature>
<keyword evidence="9 12" id="KW-1278">Translocase</keyword>
<name>A0A412PCX1_9FIRM</name>
<gene>
    <name evidence="12 17" type="primary">secA</name>
    <name evidence="17" type="ORF">DWX20_07630</name>
</gene>
<evidence type="ECO:0000256" key="10">
    <source>
        <dbReference type="ARBA" id="ARBA00023010"/>
    </source>
</evidence>
<dbReference type="InterPro" id="IPR044722">
    <property type="entry name" value="SecA_SF2_C"/>
</dbReference>
<evidence type="ECO:0000256" key="5">
    <source>
        <dbReference type="ARBA" id="ARBA00022490"/>
    </source>
</evidence>
<comment type="caution">
    <text evidence="17">The sequence shown here is derived from an EMBL/GenBank/DDBJ whole genome shotgun (WGS) entry which is preliminary data.</text>
</comment>
<dbReference type="PROSITE" id="PS51192">
    <property type="entry name" value="HELICASE_ATP_BIND_1"/>
    <property type="match status" value="1"/>
</dbReference>
<dbReference type="Pfam" id="PF07516">
    <property type="entry name" value="SecA_SW"/>
    <property type="match status" value="1"/>
</dbReference>
<keyword evidence="5 12" id="KW-0963">Cytoplasm</keyword>
<dbReference type="NCBIfam" id="TIGR00963">
    <property type="entry name" value="secA"/>
    <property type="match status" value="1"/>
</dbReference>
<feature type="domain" description="SecA family profile" evidence="16">
    <location>
        <begin position="1"/>
        <end position="569"/>
    </location>
</feature>
<keyword evidence="4 12" id="KW-1003">Cell membrane</keyword>
<dbReference type="GO" id="GO:0005524">
    <property type="term" value="F:ATP binding"/>
    <property type="evidence" value="ECO:0007669"/>
    <property type="project" value="UniProtKB-UniRule"/>
</dbReference>
<reference evidence="17 18" key="1">
    <citation type="submission" date="2018-08" db="EMBL/GenBank/DDBJ databases">
        <title>A genome reference for cultivated species of the human gut microbiota.</title>
        <authorList>
            <person name="Zou Y."/>
            <person name="Xue W."/>
            <person name="Luo G."/>
        </authorList>
    </citation>
    <scope>NUCLEOTIDE SEQUENCE [LARGE SCALE GENOMIC DNA]</scope>
    <source>
        <strain evidence="17 18">AF18-46</strain>
    </source>
</reference>
<dbReference type="Pfam" id="PF01043">
    <property type="entry name" value="SecA_PP_bind"/>
    <property type="match status" value="1"/>
</dbReference>
<keyword evidence="3 12" id="KW-0813">Transport</keyword>
<dbReference type="GO" id="GO:0031522">
    <property type="term" value="C:cell envelope Sec protein transport complex"/>
    <property type="evidence" value="ECO:0007669"/>
    <property type="project" value="TreeGrafter"/>
</dbReference>
<dbReference type="GO" id="GO:0065002">
    <property type="term" value="P:intracellular protein transmembrane transport"/>
    <property type="evidence" value="ECO:0007669"/>
    <property type="project" value="UniProtKB-UniRule"/>
</dbReference>
<dbReference type="Gene3D" id="3.40.50.300">
    <property type="entry name" value="P-loop containing nucleotide triphosphate hydrolases"/>
    <property type="match status" value="3"/>
</dbReference>
<dbReference type="NCBIfam" id="NF006630">
    <property type="entry name" value="PRK09200.1"/>
    <property type="match status" value="1"/>
</dbReference>
<dbReference type="SUPFAM" id="SSF52540">
    <property type="entry name" value="P-loop containing nucleoside triphosphate hydrolases"/>
    <property type="match status" value="2"/>
</dbReference>
<proteinExistence type="inferred from homology"/>
<dbReference type="Gene3D" id="1.10.3060.10">
    <property type="entry name" value="Helical scaffold and wing domains of SecA"/>
    <property type="match status" value="1"/>
</dbReference>
<dbReference type="GO" id="GO:0043952">
    <property type="term" value="P:protein transport by the Sec complex"/>
    <property type="evidence" value="ECO:0007669"/>
    <property type="project" value="TreeGrafter"/>
</dbReference>
<dbReference type="InterPro" id="IPR001650">
    <property type="entry name" value="Helicase_C-like"/>
</dbReference>
<evidence type="ECO:0000259" key="16">
    <source>
        <dbReference type="PROSITE" id="PS51196"/>
    </source>
</evidence>
<dbReference type="PANTHER" id="PTHR30612">
    <property type="entry name" value="SECA INNER MEMBRANE COMPONENT OF SEC PROTEIN SECRETION SYSTEM"/>
    <property type="match status" value="1"/>
</dbReference>
<dbReference type="InterPro" id="IPR020937">
    <property type="entry name" value="SecA_CS"/>
</dbReference>
<evidence type="ECO:0000313" key="18">
    <source>
        <dbReference type="Proteomes" id="UP000284731"/>
    </source>
</evidence>
<organism evidence="17 18">
    <name type="scientific">Solobacterium moorei</name>
    <dbReference type="NCBI Taxonomy" id="102148"/>
    <lineage>
        <taxon>Bacteria</taxon>
        <taxon>Bacillati</taxon>
        <taxon>Bacillota</taxon>
        <taxon>Erysipelotrichia</taxon>
        <taxon>Erysipelotrichales</taxon>
        <taxon>Erysipelotrichaceae</taxon>
        <taxon>Solobacterium</taxon>
    </lineage>
</organism>
<comment type="subunit">
    <text evidence="12">Monomer and homodimer. Part of the essential Sec protein translocation apparatus which comprises SecA, SecYEG and auxiliary proteins SecDF. Other proteins may also be involved.</text>
</comment>
<dbReference type="EMBL" id="QRWX01000003">
    <property type="protein sequence ID" value="RGT55028.1"/>
    <property type="molecule type" value="Genomic_DNA"/>
</dbReference>
<dbReference type="InterPro" id="IPR027417">
    <property type="entry name" value="P-loop_NTPase"/>
</dbReference>
<dbReference type="CDD" id="cd17928">
    <property type="entry name" value="DEXDc_SecA"/>
    <property type="match status" value="1"/>
</dbReference>
<dbReference type="PRINTS" id="PR00906">
    <property type="entry name" value="SECA"/>
</dbReference>
<dbReference type="Pfam" id="PF21090">
    <property type="entry name" value="P-loop_SecA"/>
    <property type="match status" value="2"/>
</dbReference>
<dbReference type="InterPro" id="IPR036266">
    <property type="entry name" value="SecA_Wing/Scaffold_sf"/>
</dbReference>
<feature type="binding site" evidence="12">
    <location>
        <begin position="102"/>
        <end position="106"/>
    </location>
    <ligand>
        <name>ATP</name>
        <dbReference type="ChEBI" id="CHEBI:30616"/>
    </ligand>
</feature>
<dbReference type="InterPro" id="IPR011116">
    <property type="entry name" value="SecA_Wing/Scaffold"/>
</dbReference>
<evidence type="ECO:0000256" key="12">
    <source>
        <dbReference type="HAMAP-Rule" id="MF_01382"/>
    </source>
</evidence>
<evidence type="ECO:0000313" key="17">
    <source>
        <dbReference type="EMBL" id="RGT55028.1"/>
    </source>
</evidence>
<sequence length="775" mass="88350">MGLFGNLFDSEKRHFHQAEVLADKVLKLEEAYAQKTDDELREVTKQLQEKIQAGASLKDVLPDAFANAREAAKRVLNEFPYRVQVLGGVLLHEGDIAEMKTGEGKTLTAVMPIYLHALAGKGAHVVTVNEYLAKRDAEWMGRVYTFLGLTVGCNLHSLSESEKRQAYACDITYTTNSELGFDYLRDNMVMRKEQRVLRGLHYAVLDEVDSILIDEARTPLIISGPGPVLDQQYIQADRFAKSCKRAVDFEIDREDRTVVLTEAGLKKADRAFGIENIYNGEHASIVHYIQNAMRANYLMTRDVEYVVGDDEIILVDQFTGRKMAGREFSDGLHQAIQAKENVGIKQETITLATITYQNFFRLYDLLSGMTGTAKTEENEFLNTYNMRVYEVPTNRPVARIDEPDLVFKDRHEKYEAIVKHTKELHEKGQPVLIGTLSIGINEALSEMLKKQNIPHHVLNAKNDENEAEIIARAGQKFAVTVATNMAGRGTDIKLGEGVAELGGLVVLGSERHEAKRIDNQLRGRSGRQGDPGFSRFYCSMDDDLIVEYHTDESEGIIERFEHDKENINRMRALIDRTQERAEGLHFDTRKNTLEYDDVLMAQRHLIYDQRDKVLDLEDMEPLVYELVKENVSSAMEGYYQIPNKNDAKEKLAQYLNGLGIDGKQYAETIHRGSQEEITDAIIDIYHKQTAELPQEELQSMVKFIFLQILDREWIHHVDVMEHLKTSVRLRSYANVKPIDAYREEGFNRFNAMMQNISEQTVSTLLQIQTNHESAM</sequence>
<evidence type="ECO:0000259" key="14">
    <source>
        <dbReference type="PROSITE" id="PS51192"/>
    </source>
</evidence>
<keyword evidence="10 12" id="KW-0811">Translocation</keyword>
<keyword evidence="7 12" id="KW-0067">ATP-binding</keyword>
<keyword evidence="11 12" id="KW-0472">Membrane</keyword>
<dbReference type="InterPro" id="IPR011115">
    <property type="entry name" value="SecA_DEAD"/>
</dbReference>
<keyword evidence="6 12" id="KW-0547">Nucleotide-binding</keyword>
<dbReference type="FunFam" id="3.40.50.300:FF:000429">
    <property type="entry name" value="Preprotein translocase subunit SecA"/>
    <property type="match status" value="1"/>
</dbReference>
<evidence type="ECO:0000256" key="13">
    <source>
        <dbReference type="RuleBase" id="RU003874"/>
    </source>
</evidence>
<dbReference type="InterPro" id="IPR036670">
    <property type="entry name" value="SecA_X-link_sf"/>
</dbReference>
<dbReference type="SUPFAM" id="SSF81886">
    <property type="entry name" value="Helical scaffold and wing domains of SecA"/>
    <property type="match status" value="1"/>
</dbReference>
<dbReference type="InterPro" id="IPR014001">
    <property type="entry name" value="Helicase_ATP-bd"/>
</dbReference>